<dbReference type="AlphaFoldDB" id="A0A2N9AZH6"/>
<evidence type="ECO:0000313" key="1">
    <source>
        <dbReference type="EMBL" id="SOR32727.1"/>
    </source>
</evidence>
<accession>A0A2N9AZH6</accession>
<evidence type="ECO:0000313" key="2">
    <source>
        <dbReference type="Proteomes" id="UP000233769"/>
    </source>
</evidence>
<organism evidence="1 2">
    <name type="scientific">Methylorubrum extorquens</name>
    <name type="common">Methylobacterium dichloromethanicum</name>
    <name type="synonym">Methylobacterium extorquens</name>
    <dbReference type="NCBI Taxonomy" id="408"/>
    <lineage>
        <taxon>Bacteria</taxon>
        <taxon>Pseudomonadati</taxon>
        <taxon>Pseudomonadota</taxon>
        <taxon>Alphaproteobacteria</taxon>
        <taxon>Hyphomicrobiales</taxon>
        <taxon>Methylobacteriaceae</taxon>
        <taxon>Methylorubrum</taxon>
    </lineage>
</organism>
<name>A0A2N9AZH6_METEX</name>
<dbReference type="Proteomes" id="UP000233769">
    <property type="component" value="Chromosome tk0001"/>
</dbReference>
<sequence length="203" mass="21565">MTAFQHSAGLVADGIAGPKTQAALPKDDISERREVPEKPGGLVLAEGELGVREDAGAGNNPRVVKLFAAADFCGIKQNSFAWCAAAVGAMLKRAGHKPLSSLAARFYEAWGVGLKKPALGAIPTKKRGNSSWQGQLVLAGARRLRLRRQLEPDLPARRQPGRFVVGRDFPSQGVHRMPLASRRTAACAAHVADDDRQGTLGGE</sequence>
<gene>
    <name evidence="1" type="ORF">TK0001_6168</name>
</gene>
<dbReference type="EMBL" id="LT962688">
    <property type="protein sequence ID" value="SOR32727.1"/>
    <property type="molecule type" value="Genomic_DNA"/>
</dbReference>
<proteinExistence type="predicted"/>
<protein>
    <submittedName>
        <fullName evidence="1">Peptidoglycan-binding domain 1 protein (Modular protein)</fullName>
    </submittedName>
</protein>
<reference evidence="2" key="1">
    <citation type="submission" date="2017-10" db="EMBL/GenBank/DDBJ databases">
        <authorList>
            <person name="Regsiter A."/>
            <person name="William W."/>
        </authorList>
    </citation>
    <scope>NUCLEOTIDE SEQUENCE [LARGE SCALE GENOMIC DNA]</scope>
</reference>